<comment type="catalytic activity">
    <reaction evidence="4">
        <text>[protein]-L-glutamate 5-O-methyl ester + H2O = L-glutamyl-[protein] + methanol + H(+)</text>
        <dbReference type="Rhea" id="RHEA:23236"/>
        <dbReference type="Rhea" id="RHEA-COMP:10208"/>
        <dbReference type="Rhea" id="RHEA-COMP:10311"/>
        <dbReference type="ChEBI" id="CHEBI:15377"/>
        <dbReference type="ChEBI" id="CHEBI:15378"/>
        <dbReference type="ChEBI" id="CHEBI:17790"/>
        <dbReference type="ChEBI" id="CHEBI:29973"/>
        <dbReference type="ChEBI" id="CHEBI:82795"/>
        <dbReference type="EC" id="3.1.1.61"/>
    </reaction>
</comment>
<dbReference type="Gene3D" id="3.40.50.2300">
    <property type="match status" value="1"/>
</dbReference>
<dbReference type="InterPro" id="IPR008248">
    <property type="entry name" value="CheB-like"/>
</dbReference>
<feature type="active site" evidence="5">
    <location>
        <position position="169"/>
    </location>
</feature>
<evidence type="ECO:0000259" key="7">
    <source>
        <dbReference type="PROSITE" id="PS50110"/>
    </source>
</evidence>
<dbReference type="CDD" id="cd16432">
    <property type="entry name" value="CheB_Rec"/>
    <property type="match status" value="1"/>
</dbReference>
<dbReference type="PANTHER" id="PTHR42872">
    <property type="entry name" value="PROTEIN-GLUTAMATE METHYLESTERASE/PROTEIN-GLUTAMINE GLUTAMINASE"/>
    <property type="match status" value="1"/>
</dbReference>
<keyword evidence="1 5" id="KW-0145">Chemotaxis</keyword>
<evidence type="ECO:0000313" key="10">
    <source>
        <dbReference type="Proteomes" id="UP000431922"/>
    </source>
</evidence>
<dbReference type="OrthoDB" id="9793421at2"/>
<evidence type="ECO:0000313" key="9">
    <source>
        <dbReference type="EMBL" id="MXP45027.1"/>
    </source>
</evidence>
<reference evidence="9 10" key="1">
    <citation type="submission" date="2019-12" db="EMBL/GenBank/DDBJ databases">
        <title>Genomic-based taxomic classification of the family Erythrobacteraceae.</title>
        <authorList>
            <person name="Xu L."/>
        </authorList>
    </citation>
    <scope>NUCLEOTIDE SEQUENCE [LARGE SCALE GENOMIC DNA]</scope>
    <source>
        <strain evidence="9 10">KCTC 42453</strain>
    </source>
</reference>
<evidence type="ECO:0000256" key="3">
    <source>
        <dbReference type="ARBA" id="ARBA00039140"/>
    </source>
</evidence>
<keyword evidence="9" id="KW-0489">Methyltransferase</keyword>
<organism evidence="9 10">
    <name type="scientific">Allopontixanthobacter sediminis</name>
    <dbReference type="NCBI Taxonomy" id="1689985"/>
    <lineage>
        <taxon>Bacteria</taxon>
        <taxon>Pseudomonadati</taxon>
        <taxon>Pseudomonadota</taxon>
        <taxon>Alphaproteobacteria</taxon>
        <taxon>Sphingomonadales</taxon>
        <taxon>Erythrobacteraceae</taxon>
        <taxon>Allopontixanthobacter</taxon>
    </lineage>
</organism>
<dbReference type="InterPro" id="IPR035909">
    <property type="entry name" value="CheB_C"/>
</dbReference>
<keyword evidence="10" id="KW-1185">Reference proteome</keyword>
<feature type="domain" description="CheB-type methylesterase" evidence="8">
    <location>
        <begin position="157"/>
        <end position="350"/>
    </location>
</feature>
<dbReference type="GO" id="GO:0008168">
    <property type="term" value="F:methyltransferase activity"/>
    <property type="evidence" value="ECO:0007669"/>
    <property type="project" value="UniProtKB-KW"/>
</dbReference>
<dbReference type="InterPro" id="IPR000673">
    <property type="entry name" value="Sig_transdc_resp-reg_Me-estase"/>
</dbReference>
<sequence length="353" mass="36402">MIVDDSLIVRTVLSRIIEEADGFEIVAKSSSAELAIVDLAHKRVDVILLDLEMPGMGGLDALPTLLAAGRGAQVLVVSSLTEEGAEHTIAALRMGAADTMLKPRSGGFDQAYRTALLEKIRALAPSAPGCVEPVETDLRETESAAPNAAHPALRKAASKAPRVIAIGASTGGIHALCILLRNLPPQLNLPILVTQHLPESFIPVFARQLETAGGRKAVVTGARTPIEAGCIHIAPGGGHMMVRESGGRLIAEIGHFPVASGCRPSVDPMFETLADATGGHALGIVLSGMGRDGADGAARLVEAGGTILAQDESSSAVWGMPRAVAEAGLTSAILPPAEIAKRIALNVGASPWK</sequence>
<dbReference type="PIRSF" id="PIRSF000876">
    <property type="entry name" value="RR_chemtxs_CheB"/>
    <property type="match status" value="1"/>
</dbReference>
<dbReference type="SUPFAM" id="SSF52738">
    <property type="entry name" value="Methylesterase CheB, C-terminal domain"/>
    <property type="match status" value="1"/>
</dbReference>
<gene>
    <name evidence="9" type="primary">cheB</name>
    <name evidence="9" type="ORF">GRI65_11260</name>
</gene>
<proteinExistence type="predicted"/>
<name>A0A845B6H0_9SPHN</name>
<dbReference type="GO" id="GO:0006935">
    <property type="term" value="P:chemotaxis"/>
    <property type="evidence" value="ECO:0007669"/>
    <property type="project" value="UniProtKB-UniRule"/>
</dbReference>
<dbReference type="EMBL" id="WTYL01000003">
    <property type="protein sequence ID" value="MXP45027.1"/>
    <property type="molecule type" value="Genomic_DNA"/>
</dbReference>
<dbReference type="CDD" id="cd17541">
    <property type="entry name" value="REC_CheB-like"/>
    <property type="match status" value="1"/>
</dbReference>
<dbReference type="Pfam" id="PF00072">
    <property type="entry name" value="Response_reg"/>
    <property type="match status" value="1"/>
</dbReference>
<dbReference type="GO" id="GO:0008984">
    <property type="term" value="F:protein-glutamate methylesterase activity"/>
    <property type="evidence" value="ECO:0007669"/>
    <property type="project" value="UniProtKB-EC"/>
</dbReference>
<keyword evidence="9" id="KW-0808">Transferase</keyword>
<feature type="active site" evidence="5">
    <location>
        <position position="292"/>
    </location>
</feature>
<keyword evidence="2 5" id="KW-0378">Hydrolase</keyword>
<feature type="domain" description="Response regulatory" evidence="7">
    <location>
        <begin position="1"/>
        <end position="117"/>
    </location>
</feature>
<dbReference type="Pfam" id="PF01339">
    <property type="entry name" value="CheB_methylest"/>
    <property type="match status" value="1"/>
</dbReference>
<dbReference type="PROSITE" id="PS50122">
    <property type="entry name" value="CHEB"/>
    <property type="match status" value="1"/>
</dbReference>
<dbReference type="AlphaFoldDB" id="A0A845B6H0"/>
<feature type="modified residue" description="4-aspartylphosphate" evidence="6">
    <location>
        <position position="50"/>
    </location>
</feature>
<dbReference type="GO" id="GO:0000156">
    <property type="term" value="F:phosphorelay response regulator activity"/>
    <property type="evidence" value="ECO:0007669"/>
    <property type="project" value="InterPro"/>
</dbReference>
<feature type="active site" evidence="5">
    <location>
        <position position="196"/>
    </location>
</feature>
<dbReference type="PANTHER" id="PTHR42872:SF3">
    <property type="entry name" value="PROTEIN-GLUTAMATE METHYLESTERASE_PROTEIN-GLUTAMINE GLUTAMINASE 1"/>
    <property type="match status" value="1"/>
</dbReference>
<dbReference type="Proteomes" id="UP000431922">
    <property type="component" value="Unassembled WGS sequence"/>
</dbReference>
<dbReference type="InterPro" id="IPR001789">
    <property type="entry name" value="Sig_transdc_resp-reg_receiver"/>
</dbReference>
<dbReference type="GO" id="GO:0005737">
    <property type="term" value="C:cytoplasm"/>
    <property type="evidence" value="ECO:0007669"/>
    <property type="project" value="InterPro"/>
</dbReference>
<evidence type="ECO:0000259" key="8">
    <source>
        <dbReference type="PROSITE" id="PS50122"/>
    </source>
</evidence>
<dbReference type="PROSITE" id="PS50110">
    <property type="entry name" value="RESPONSE_REGULATORY"/>
    <property type="match status" value="1"/>
</dbReference>
<keyword evidence="6" id="KW-0597">Phosphoprotein</keyword>
<evidence type="ECO:0000256" key="2">
    <source>
        <dbReference type="ARBA" id="ARBA00022801"/>
    </source>
</evidence>
<evidence type="ECO:0000256" key="6">
    <source>
        <dbReference type="PROSITE-ProRule" id="PRU00169"/>
    </source>
</evidence>
<evidence type="ECO:0000256" key="5">
    <source>
        <dbReference type="PROSITE-ProRule" id="PRU00050"/>
    </source>
</evidence>
<evidence type="ECO:0000256" key="1">
    <source>
        <dbReference type="ARBA" id="ARBA00022500"/>
    </source>
</evidence>
<protein>
    <recommendedName>
        <fullName evidence="3">protein-glutamate methylesterase</fullName>
        <ecNumber evidence="3">3.1.1.61</ecNumber>
    </recommendedName>
</protein>
<dbReference type="NCBIfam" id="NF001965">
    <property type="entry name" value="PRK00742.1"/>
    <property type="match status" value="1"/>
</dbReference>
<comment type="caution">
    <text evidence="9">The sequence shown here is derived from an EMBL/GenBank/DDBJ whole genome shotgun (WGS) entry which is preliminary data.</text>
</comment>
<accession>A0A845B6H0</accession>
<dbReference type="InterPro" id="IPR011006">
    <property type="entry name" value="CheY-like_superfamily"/>
</dbReference>
<evidence type="ECO:0000256" key="4">
    <source>
        <dbReference type="ARBA" id="ARBA00048267"/>
    </source>
</evidence>
<dbReference type="SUPFAM" id="SSF52172">
    <property type="entry name" value="CheY-like"/>
    <property type="match status" value="1"/>
</dbReference>
<dbReference type="EC" id="3.1.1.61" evidence="3"/>
<dbReference type="SMART" id="SM00448">
    <property type="entry name" value="REC"/>
    <property type="match status" value="1"/>
</dbReference>
<dbReference type="Gene3D" id="3.40.50.180">
    <property type="entry name" value="Methylesterase CheB, C-terminal domain"/>
    <property type="match status" value="1"/>
</dbReference>
<dbReference type="GO" id="GO:0032259">
    <property type="term" value="P:methylation"/>
    <property type="evidence" value="ECO:0007669"/>
    <property type="project" value="UniProtKB-KW"/>
</dbReference>